<organism evidence="3 4">
    <name type="scientific">Tanacetum coccineum</name>
    <dbReference type="NCBI Taxonomy" id="301880"/>
    <lineage>
        <taxon>Eukaryota</taxon>
        <taxon>Viridiplantae</taxon>
        <taxon>Streptophyta</taxon>
        <taxon>Embryophyta</taxon>
        <taxon>Tracheophyta</taxon>
        <taxon>Spermatophyta</taxon>
        <taxon>Magnoliopsida</taxon>
        <taxon>eudicotyledons</taxon>
        <taxon>Gunneridae</taxon>
        <taxon>Pentapetalae</taxon>
        <taxon>asterids</taxon>
        <taxon>campanulids</taxon>
        <taxon>Asterales</taxon>
        <taxon>Asteraceae</taxon>
        <taxon>Asteroideae</taxon>
        <taxon>Anthemideae</taxon>
        <taxon>Anthemidinae</taxon>
        <taxon>Tanacetum</taxon>
    </lineage>
</organism>
<dbReference type="Proteomes" id="UP001151760">
    <property type="component" value="Unassembled WGS sequence"/>
</dbReference>
<evidence type="ECO:0000313" key="4">
    <source>
        <dbReference type="Proteomes" id="UP001151760"/>
    </source>
</evidence>
<proteinExistence type="predicted"/>
<feature type="compositionally biased region" description="Low complexity" evidence="1">
    <location>
        <begin position="29"/>
        <end position="45"/>
    </location>
</feature>
<dbReference type="InterPro" id="IPR013103">
    <property type="entry name" value="RVT_2"/>
</dbReference>
<feature type="domain" description="Reverse transcriptase Ty1/copia-type" evidence="2">
    <location>
        <begin position="432"/>
        <end position="548"/>
    </location>
</feature>
<evidence type="ECO:0000256" key="1">
    <source>
        <dbReference type="SAM" id="MobiDB-lite"/>
    </source>
</evidence>
<feature type="region of interest" description="Disordered" evidence="1">
    <location>
        <begin position="20"/>
        <end position="71"/>
    </location>
</feature>
<dbReference type="EMBL" id="BQNB010008924">
    <property type="protein sequence ID" value="GJS56257.1"/>
    <property type="molecule type" value="Genomic_DNA"/>
</dbReference>
<reference evidence="3" key="1">
    <citation type="journal article" date="2022" name="Int. J. Mol. Sci.">
        <title>Draft Genome of Tanacetum Coccineum: Genomic Comparison of Closely Related Tanacetum-Family Plants.</title>
        <authorList>
            <person name="Yamashiro T."/>
            <person name="Shiraishi A."/>
            <person name="Nakayama K."/>
            <person name="Satake H."/>
        </authorList>
    </citation>
    <scope>NUCLEOTIDE SEQUENCE</scope>
</reference>
<evidence type="ECO:0000313" key="3">
    <source>
        <dbReference type="EMBL" id="GJS56257.1"/>
    </source>
</evidence>
<evidence type="ECO:0000259" key="2">
    <source>
        <dbReference type="Pfam" id="PF07727"/>
    </source>
</evidence>
<dbReference type="PANTHER" id="PTHR11439">
    <property type="entry name" value="GAG-POL-RELATED RETROTRANSPOSON"/>
    <property type="match status" value="1"/>
</dbReference>
<gene>
    <name evidence="3" type="ORF">Tco_0629619</name>
</gene>
<feature type="domain" description="Reverse transcriptase Ty1/copia-type" evidence="2">
    <location>
        <begin position="550"/>
        <end position="611"/>
    </location>
</feature>
<keyword evidence="4" id="KW-1185">Reference proteome</keyword>
<dbReference type="Pfam" id="PF07727">
    <property type="entry name" value="RVT_2"/>
    <property type="match status" value="2"/>
</dbReference>
<reference evidence="3" key="2">
    <citation type="submission" date="2022-01" db="EMBL/GenBank/DDBJ databases">
        <authorList>
            <person name="Yamashiro T."/>
            <person name="Shiraishi A."/>
            <person name="Satake H."/>
            <person name="Nakayama K."/>
        </authorList>
    </citation>
    <scope>NUCLEOTIDE SEQUENCE</scope>
</reference>
<dbReference type="PANTHER" id="PTHR11439:SF495">
    <property type="entry name" value="REVERSE TRANSCRIPTASE, RNA-DEPENDENT DNA POLYMERASE-RELATED"/>
    <property type="match status" value="1"/>
</dbReference>
<dbReference type="SUPFAM" id="SSF56672">
    <property type="entry name" value="DNA/RNA polymerases"/>
    <property type="match status" value="1"/>
</dbReference>
<dbReference type="InterPro" id="IPR043502">
    <property type="entry name" value="DNA/RNA_pol_sf"/>
</dbReference>
<comment type="caution">
    <text evidence="3">The sequence shown here is derived from an EMBL/GenBank/DDBJ whole genome shotgun (WGS) entry which is preliminary data.</text>
</comment>
<sequence>MPPKPDLVLADKHEYVFSESATSVPSAATSEVKTSVSKPKSVSEPLIEDWISDSENENETEFKSGQRKPSNGKVKFVKSNEYVKSPRESVKKVENYKQAEYPRKNCQSPRDCDYYEKKMIEKPVWNNARRVNHQISQRITHPHPKRNFVPIAILMKYGLKTLDTARQNSSRAAVSVSTARSISTAYPRPTVNSNLQIELQEKGFINSRCSRHITGNKSYLSDYEEIDGGFVAFGGNSKGCTKEKISAGQVGKKTGPDQEYILLPLWTSDPSLSKGPKNTEDYAGKKVTEVLEIESGVSSKEDDKDDQYLRNEFESLNAENDINSTNNINTVSSTVNTASINDNAVDENIVYGCEDDPNMPNLEEIVYSDNDEDVGAEANMTNLDTHIPVSPILTTRIHKDHPVEQIIGDIHSAPQTRRMTKHVTNHVEPKKTLVDLPYGKREIRTKWIYKNKKDERGIMVRNKVRLVAQGYTQVEGLDYDEVFAPVARIEAIRLFLAYASFKDFVVYQMDVKSAFLYGKIKEEVYVYQPPGFEDPEFPDIVYKVEKELCTEFEKLMHKKFQMSSMGELTFFLGLQVTQKDDGIFISQDKYMDEILKKFGFSTVKTASTPMETSKPLMKDENAKDVDVHLYRSMIGSLMYLTSSRPDIMFAVCACARFQVTPKVSHLHVVKRIFRYLKGQPKLGLWYPKDSPFDLEAYTDSDYAGASLDRKSTTGGCQFLGSRLISWQCKKQTIVANSTTEAEYVAAASCCGQVLWIQNQMLDYGYNFMNTKIFIDNESTICIVKNPVFHSKTKHIEINSLSRDTNEKEAYQMIKFTQTRMLHIAHKKHLMLAIFSISDWQV</sequence>
<dbReference type="CDD" id="cd09272">
    <property type="entry name" value="RNase_HI_RT_Ty1"/>
    <property type="match status" value="1"/>
</dbReference>
<accession>A0ABQ4WTS8</accession>
<protein>
    <submittedName>
        <fullName evidence="3">Ribonuclease H-like domain-containing protein</fullName>
    </submittedName>
</protein>
<name>A0ABQ4WTS8_9ASTR</name>
<feature type="compositionally biased region" description="Acidic residues" evidence="1">
    <location>
        <begin position="46"/>
        <end position="59"/>
    </location>
</feature>